<dbReference type="PROSITE" id="PS51996">
    <property type="entry name" value="TR_MART"/>
    <property type="match status" value="1"/>
</dbReference>
<protein>
    <recommendedName>
        <fullName evidence="9">NAD(P)(+)--arginine ADP-ribosyltransferase</fullName>
        <ecNumber evidence="9">2.4.2.31</ecNumber>
    </recommendedName>
    <alternativeName>
        <fullName evidence="9">Mono(ADP-ribosyl)transferase</fullName>
    </alternativeName>
</protein>
<keyword evidence="9" id="KW-0521">NADP</keyword>
<evidence type="ECO:0000256" key="5">
    <source>
        <dbReference type="ARBA" id="ARBA00022737"/>
    </source>
</evidence>
<dbReference type="GO" id="GO:0016779">
    <property type="term" value="F:nucleotidyltransferase activity"/>
    <property type="evidence" value="ECO:0007669"/>
    <property type="project" value="UniProtKB-KW"/>
</dbReference>
<evidence type="ECO:0000256" key="2">
    <source>
        <dbReference type="ARBA" id="ARBA00022676"/>
    </source>
</evidence>
<dbReference type="Proteomes" id="UP000663855">
    <property type="component" value="Unassembled WGS sequence"/>
</dbReference>
<name>A0A815VWS8_9BILA</name>
<dbReference type="OrthoDB" id="1658288at2759"/>
<keyword evidence="9" id="KW-0520">NAD</keyword>
<dbReference type="Pfam" id="PF13424">
    <property type="entry name" value="TPR_12"/>
    <property type="match status" value="2"/>
</dbReference>
<evidence type="ECO:0000256" key="4">
    <source>
        <dbReference type="ARBA" id="ARBA00022695"/>
    </source>
</evidence>
<dbReference type="EMBL" id="CAJNOW010015193">
    <property type="protein sequence ID" value="CAF1639355.1"/>
    <property type="molecule type" value="Genomic_DNA"/>
</dbReference>
<dbReference type="InterPro" id="IPR019734">
    <property type="entry name" value="TPR_rpt"/>
</dbReference>
<dbReference type="SUPFAM" id="SSF56399">
    <property type="entry name" value="ADP-ribosylation"/>
    <property type="match status" value="1"/>
</dbReference>
<dbReference type="SMART" id="SM00028">
    <property type="entry name" value="TPR"/>
    <property type="match status" value="5"/>
</dbReference>
<dbReference type="Gene3D" id="3.90.176.10">
    <property type="entry name" value="Toxin ADP-ribosyltransferase, Chain A, domain 1"/>
    <property type="match status" value="1"/>
</dbReference>
<proteinExistence type="inferred from homology"/>
<organism evidence="10 12">
    <name type="scientific">Rotaria magnacalcarata</name>
    <dbReference type="NCBI Taxonomy" id="392030"/>
    <lineage>
        <taxon>Eukaryota</taxon>
        <taxon>Metazoa</taxon>
        <taxon>Spiralia</taxon>
        <taxon>Gnathifera</taxon>
        <taxon>Rotifera</taxon>
        <taxon>Eurotatoria</taxon>
        <taxon>Bdelloidea</taxon>
        <taxon>Philodinida</taxon>
        <taxon>Philodinidae</taxon>
        <taxon>Rotaria</taxon>
    </lineage>
</organism>
<dbReference type="InterPro" id="IPR011990">
    <property type="entry name" value="TPR-like_helical_dom_sf"/>
</dbReference>
<dbReference type="PANTHER" id="PTHR45641">
    <property type="entry name" value="TETRATRICOPEPTIDE REPEAT PROTEIN (AFU_ORTHOLOGUE AFUA_6G03870)"/>
    <property type="match status" value="1"/>
</dbReference>
<evidence type="ECO:0000256" key="8">
    <source>
        <dbReference type="PROSITE-ProRule" id="PRU00339"/>
    </source>
</evidence>
<evidence type="ECO:0000313" key="12">
    <source>
        <dbReference type="Proteomes" id="UP000663855"/>
    </source>
</evidence>
<evidence type="ECO:0000256" key="3">
    <source>
        <dbReference type="ARBA" id="ARBA00022679"/>
    </source>
</evidence>
<dbReference type="SUPFAM" id="SSF48452">
    <property type="entry name" value="TPR-like"/>
    <property type="match status" value="1"/>
</dbReference>
<keyword evidence="3 9" id="KW-0808">Transferase</keyword>
<keyword evidence="2 9" id="KW-0328">Glycosyltransferase</keyword>
<evidence type="ECO:0000313" key="10">
    <source>
        <dbReference type="EMBL" id="CAF1534316.1"/>
    </source>
</evidence>
<reference evidence="10" key="1">
    <citation type="submission" date="2021-02" db="EMBL/GenBank/DDBJ databases">
        <authorList>
            <person name="Nowell W R."/>
        </authorList>
    </citation>
    <scope>NUCLEOTIDE SEQUENCE</scope>
</reference>
<dbReference type="InterPro" id="IPR000768">
    <property type="entry name" value="ART"/>
</dbReference>
<evidence type="ECO:0000256" key="1">
    <source>
        <dbReference type="ARBA" id="ARBA00009558"/>
    </source>
</evidence>
<evidence type="ECO:0000256" key="7">
    <source>
        <dbReference type="ARBA" id="ARBA00047597"/>
    </source>
</evidence>
<dbReference type="GO" id="GO:0106274">
    <property type="term" value="F:NAD+-protein-arginine ADP-ribosyltransferase activity"/>
    <property type="evidence" value="ECO:0007669"/>
    <property type="project" value="UniProtKB-EC"/>
</dbReference>
<dbReference type="Proteomes" id="UP000663834">
    <property type="component" value="Unassembled WGS sequence"/>
</dbReference>
<comment type="caution">
    <text evidence="10">The sequence shown here is derived from an EMBL/GenBank/DDBJ whole genome shotgun (WGS) entry which is preliminary data.</text>
</comment>
<dbReference type="EMBL" id="CAJNOV010013869">
    <property type="protein sequence ID" value="CAF1534316.1"/>
    <property type="molecule type" value="Genomic_DNA"/>
</dbReference>
<evidence type="ECO:0000256" key="6">
    <source>
        <dbReference type="ARBA" id="ARBA00022803"/>
    </source>
</evidence>
<feature type="repeat" description="TPR" evidence="8">
    <location>
        <begin position="561"/>
        <end position="594"/>
    </location>
</feature>
<dbReference type="AlphaFoldDB" id="A0A815VWS8"/>
<keyword evidence="6 8" id="KW-0802">TPR repeat</keyword>
<comment type="similarity">
    <text evidence="1 9">Belongs to the Arg-specific ADP-ribosyltransferase family.</text>
</comment>
<dbReference type="Pfam" id="PF01129">
    <property type="entry name" value="ART"/>
    <property type="match status" value="1"/>
</dbReference>
<evidence type="ECO:0000313" key="11">
    <source>
        <dbReference type="EMBL" id="CAF1639355.1"/>
    </source>
</evidence>
<feature type="repeat" description="TPR" evidence="8">
    <location>
        <begin position="477"/>
        <end position="510"/>
    </location>
</feature>
<accession>A0A815VWS8</accession>
<feature type="repeat" description="TPR" evidence="8">
    <location>
        <begin position="603"/>
        <end position="636"/>
    </location>
</feature>
<dbReference type="Gene3D" id="1.25.40.10">
    <property type="entry name" value="Tetratricopeptide repeat domain"/>
    <property type="match status" value="2"/>
</dbReference>
<sequence>MAQLINDAAESTEIKSNDDQNEKILFGASKLASLPTRSSTRMVQNVLLIWLDKNINLGKSKDNRNTMMSLRGVVNTIETFTNDDECVEFIKTIQNNDKICIIVSGSYGETIVPRIHSMPQVDSIFVFCNNKSFHEGWARNWKKINGVFTKIERICEALKRATQQCEHNAVSISLLAADDGAANKKLDKLECSFMYTLILKEILLTINFEEKHVKNFIHTCRKDYDGNDRELKNIKNFEQDYRKKTPIWWYTLECFMYAKLNRALRLMDVDDIIDMGFFINDLHRQIAELNQKQFRAIQDCKMLTLYRGQGISIAEFEKMKKAQGGLLSFNSFLSTSRNRSAGLEFSVKNLRNPDLIGILFVMTVIPSQSKTAFADIKDISYVQKEDEVLFSMHTVFRIGNIKPLDDEQRLFEVDLLLTADNDKDFRALTARLRQEIAPVREGWERLGFLLLRMGQHDRAEKVYEVLLAQTTNDIEKTSLNVELGNVKHSQGKYDEAIGCFKNALKTYNNAFDPKYTTLSAIHNNMGCVYRKMHKYSHALASYNETLALQRQSLVSNDPALASAHNNIGNVYADMEQYTQALSAHQQALAIRQVALPPTHPDLASTYNNLGNVLYKTNQYHHARVCYDKAVSIAKSSLPSNHPAIETYLKNLYSVSNHS</sequence>
<feature type="repeat" description="TPR" evidence="8">
    <location>
        <begin position="519"/>
        <end position="552"/>
    </location>
</feature>
<dbReference type="PANTHER" id="PTHR45641:SF19">
    <property type="entry name" value="NEPHROCYSTIN-3"/>
    <property type="match status" value="1"/>
</dbReference>
<keyword evidence="4" id="KW-0548">Nucleotidyltransferase</keyword>
<dbReference type="PROSITE" id="PS50005">
    <property type="entry name" value="TPR"/>
    <property type="match status" value="4"/>
</dbReference>
<evidence type="ECO:0000256" key="9">
    <source>
        <dbReference type="RuleBase" id="RU361228"/>
    </source>
</evidence>
<gene>
    <name evidence="10" type="ORF">CJN711_LOCUS29256</name>
    <name evidence="11" type="ORF">KQP761_LOCUS27753</name>
</gene>
<comment type="catalytic activity">
    <reaction evidence="7 9">
        <text>L-arginyl-[protein] + NAD(+) = N(omega)-(ADP-D-ribosyl)-L-arginyl-[protein] + nicotinamide + H(+)</text>
        <dbReference type="Rhea" id="RHEA:19149"/>
        <dbReference type="Rhea" id="RHEA-COMP:10532"/>
        <dbReference type="Rhea" id="RHEA-COMP:15087"/>
        <dbReference type="ChEBI" id="CHEBI:15378"/>
        <dbReference type="ChEBI" id="CHEBI:17154"/>
        <dbReference type="ChEBI" id="CHEBI:29965"/>
        <dbReference type="ChEBI" id="CHEBI:57540"/>
        <dbReference type="ChEBI" id="CHEBI:142554"/>
        <dbReference type="EC" id="2.4.2.31"/>
    </reaction>
</comment>
<keyword evidence="5" id="KW-0677">Repeat</keyword>
<dbReference type="EC" id="2.4.2.31" evidence="9"/>